<organism evidence="2 3">
    <name type="scientific">Sphingorhabdus arenilitoris</name>
    <dbReference type="NCBI Taxonomy" id="1490041"/>
    <lineage>
        <taxon>Bacteria</taxon>
        <taxon>Pseudomonadati</taxon>
        <taxon>Pseudomonadota</taxon>
        <taxon>Alphaproteobacteria</taxon>
        <taxon>Sphingomonadales</taxon>
        <taxon>Sphingomonadaceae</taxon>
        <taxon>Sphingorhabdus</taxon>
    </lineage>
</organism>
<evidence type="ECO:0000256" key="1">
    <source>
        <dbReference type="SAM" id="SignalP"/>
    </source>
</evidence>
<dbReference type="Gene3D" id="3.40.50.1000">
    <property type="entry name" value="HAD superfamily/HAD-like"/>
    <property type="match status" value="1"/>
</dbReference>
<dbReference type="PROSITE" id="PS51257">
    <property type="entry name" value="PROKAR_LIPOPROTEIN"/>
    <property type="match status" value="1"/>
</dbReference>
<comment type="caution">
    <text evidence="2">The sequence shown here is derived from an EMBL/GenBank/DDBJ whole genome shotgun (WGS) entry which is preliminary data.</text>
</comment>
<evidence type="ECO:0000313" key="3">
    <source>
        <dbReference type="Proteomes" id="UP001595887"/>
    </source>
</evidence>
<dbReference type="EMBL" id="JBHSDH010000013">
    <property type="protein sequence ID" value="MFC4292492.1"/>
    <property type="molecule type" value="Genomic_DNA"/>
</dbReference>
<protein>
    <submittedName>
        <fullName evidence="2">Uncharacterized protein</fullName>
    </submittedName>
</protein>
<keyword evidence="1" id="KW-0732">Signal</keyword>
<sequence>MNYALKLLLTVSPVFLLSGCAAALIPIASTAVIGHKVFDRPALQSARYSPATSQTDIVTATTGRSAVKGTEDPNELGASIFGNRADTKNGVKIVSMPKSKELGEILSRYPVTSKSNQFQKLLDYGLSSANSYIEGGQIKSAMLKPNYSTGRPKFADCAGRPLAVTVDIDANTAALNGSTSLLDASPATLNDLAVTLLPLRESGITVIWESNRPTEDIDEIIRRLVELKINDERDYLSLDRGTNDSKQLRKATISDNYCIFAMLGDHRSDFDELFNYLRDPQSFTELDFMLGSGWFLFDLNQK</sequence>
<gene>
    <name evidence="2" type="ORF">ACFOWX_08705</name>
</gene>
<feature type="chain" id="PRO_5045652722" evidence="1">
    <location>
        <begin position="24"/>
        <end position="302"/>
    </location>
</feature>
<reference evidence="3" key="1">
    <citation type="journal article" date="2019" name="Int. J. Syst. Evol. Microbiol.">
        <title>The Global Catalogue of Microorganisms (GCM) 10K type strain sequencing project: providing services to taxonomists for standard genome sequencing and annotation.</title>
        <authorList>
            <consortium name="The Broad Institute Genomics Platform"/>
            <consortium name="The Broad Institute Genome Sequencing Center for Infectious Disease"/>
            <person name="Wu L."/>
            <person name="Ma J."/>
        </authorList>
    </citation>
    <scope>NUCLEOTIDE SEQUENCE [LARGE SCALE GENOMIC DNA]</scope>
    <source>
        <strain evidence="3">CECT 8531</strain>
    </source>
</reference>
<evidence type="ECO:0000313" key="2">
    <source>
        <dbReference type="EMBL" id="MFC4292492.1"/>
    </source>
</evidence>
<keyword evidence="3" id="KW-1185">Reference proteome</keyword>
<dbReference type="RefSeq" id="WP_381423224.1">
    <property type="nucleotide sequence ID" value="NZ_JBHSDH010000013.1"/>
</dbReference>
<proteinExistence type="predicted"/>
<dbReference type="InterPro" id="IPR023214">
    <property type="entry name" value="HAD_sf"/>
</dbReference>
<dbReference type="Proteomes" id="UP001595887">
    <property type="component" value="Unassembled WGS sequence"/>
</dbReference>
<name>A0ABV8RHQ0_9SPHN</name>
<accession>A0ABV8RHQ0</accession>
<feature type="signal peptide" evidence="1">
    <location>
        <begin position="1"/>
        <end position="23"/>
    </location>
</feature>